<dbReference type="GO" id="GO:0034045">
    <property type="term" value="C:phagophore assembly site membrane"/>
    <property type="evidence" value="ECO:0007669"/>
    <property type="project" value="TreeGrafter"/>
</dbReference>
<evidence type="ECO:0000313" key="2">
    <source>
        <dbReference type="EMBL" id="CAD7617165.1"/>
    </source>
</evidence>
<reference evidence="2" key="1">
    <citation type="submission" date="2020-11" db="EMBL/GenBank/DDBJ databases">
        <authorList>
            <person name="Tran Van P."/>
        </authorList>
    </citation>
    <scope>NUCLEOTIDE SEQUENCE</scope>
</reference>
<proteinExistence type="predicted"/>
<dbReference type="Gene3D" id="2.130.10.10">
    <property type="entry name" value="YVTN repeat-like/Quinoprotein amine dehydrogenase"/>
    <property type="match status" value="1"/>
</dbReference>
<evidence type="ECO:0008006" key="3">
    <source>
        <dbReference type="Google" id="ProtNLM"/>
    </source>
</evidence>
<gene>
    <name evidence="2" type="ORF">TGEB3V08_LOCUS11898</name>
</gene>
<dbReference type="InterPro" id="IPR045160">
    <property type="entry name" value="ATG16"/>
</dbReference>
<dbReference type="PROSITE" id="PS50082">
    <property type="entry name" value="WD_REPEATS_2"/>
    <property type="match status" value="1"/>
</dbReference>
<dbReference type="AlphaFoldDB" id="A0A7R9PSS0"/>
<feature type="repeat" description="WD" evidence="1">
    <location>
        <begin position="46"/>
        <end position="68"/>
    </location>
</feature>
<dbReference type="Pfam" id="PF00400">
    <property type="entry name" value="WD40"/>
    <property type="match status" value="1"/>
</dbReference>
<dbReference type="PANTHER" id="PTHR19878">
    <property type="entry name" value="AUTOPHAGY PROTEIN 16-LIKE"/>
    <property type="match status" value="1"/>
</dbReference>
<dbReference type="PANTHER" id="PTHR19878:SF8">
    <property type="entry name" value="AUTOPHAGY-RELATED 16, ISOFORM F"/>
    <property type="match status" value="1"/>
</dbReference>
<dbReference type="InterPro" id="IPR015943">
    <property type="entry name" value="WD40/YVTN_repeat-like_dom_sf"/>
</dbReference>
<dbReference type="GO" id="GO:0000421">
    <property type="term" value="C:autophagosome membrane"/>
    <property type="evidence" value="ECO:0007669"/>
    <property type="project" value="TreeGrafter"/>
</dbReference>
<protein>
    <recommendedName>
        <fullName evidence="3">Autophagy-related protein 16-1</fullName>
    </recommendedName>
</protein>
<name>A0A7R9PSS0_TIMGE</name>
<dbReference type="EMBL" id="OE860961">
    <property type="protein sequence ID" value="CAD7617165.1"/>
    <property type="molecule type" value="Genomic_DNA"/>
</dbReference>
<dbReference type="GO" id="GO:0043495">
    <property type="term" value="F:protein-membrane adaptor activity"/>
    <property type="evidence" value="ECO:0007669"/>
    <property type="project" value="TreeGrafter"/>
</dbReference>
<keyword evidence="1" id="KW-0853">WD repeat</keyword>
<organism evidence="2">
    <name type="scientific">Timema genevievae</name>
    <name type="common">Walking stick</name>
    <dbReference type="NCBI Taxonomy" id="629358"/>
    <lineage>
        <taxon>Eukaryota</taxon>
        <taxon>Metazoa</taxon>
        <taxon>Ecdysozoa</taxon>
        <taxon>Arthropoda</taxon>
        <taxon>Hexapoda</taxon>
        <taxon>Insecta</taxon>
        <taxon>Pterygota</taxon>
        <taxon>Neoptera</taxon>
        <taxon>Polyneoptera</taxon>
        <taxon>Phasmatodea</taxon>
        <taxon>Timematodea</taxon>
        <taxon>Timematoidea</taxon>
        <taxon>Timematidae</taxon>
        <taxon>Timema</taxon>
    </lineage>
</organism>
<dbReference type="GO" id="GO:0000045">
    <property type="term" value="P:autophagosome assembly"/>
    <property type="evidence" value="ECO:0007669"/>
    <property type="project" value="InterPro"/>
</dbReference>
<dbReference type="GO" id="GO:0034274">
    <property type="term" value="C:Atg12-Atg5-Atg16 complex"/>
    <property type="evidence" value="ECO:0007669"/>
    <property type="project" value="TreeGrafter"/>
</dbReference>
<dbReference type="SUPFAM" id="SSF117289">
    <property type="entry name" value="Nucleoporin domain"/>
    <property type="match status" value="1"/>
</dbReference>
<feature type="non-terminal residue" evidence="2">
    <location>
        <position position="1"/>
    </location>
</feature>
<accession>A0A7R9PSS0</accession>
<evidence type="ECO:0000256" key="1">
    <source>
        <dbReference type="PROSITE-ProRule" id="PRU00221"/>
    </source>
</evidence>
<dbReference type="InterPro" id="IPR001680">
    <property type="entry name" value="WD40_rpt"/>
</dbReference>
<sequence>LVPDSNYLLSCVRDDTLKVLDLRMNQVLRTFSAEGFKVGCDWSRAAFSPDGHYVSVGSSDGAVFIWNVTGKVESILKEHS</sequence>